<dbReference type="Proteomes" id="UP000275408">
    <property type="component" value="Unassembled WGS sequence"/>
</dbReference>
<keyword evidence="2" id="KW-1185">Reference proteome</keyword>
<accession>A0A3M6TYT8</accession>
<gene>
    <name evidence="1" type="ORF">pdam_00024172</name>
</gene>
<dbReference type="AlphaFoldDB" id="A0A3M6TYT8"/>
<dbReference type="EMBL" id="RCHS01002643">
    <property type="protein sequence ID" value="RMX46605.1"/>
    <property type="molecule type" value="Genomic_DNA"/>
</dbReference>
<proteinExistence type="predicted"/>
<evidence type="ECO:0000313" key="1">
    <source>
        <dbReference type="EMBL" id="RMX46605.1"/>
    </source>
</evidence>
<name>A0A3M6TYT8_POCDA</name>
<sequence length="71" mass="8434">MDKEQYGENRERQSHVRIEHYFEHIIPLCSVSEIRSHFRMSRATVSWLERLLATCLGLPHGRRNGGRRTID</sequence>
<protein>
    <submittedName>
        <fullName evidence="1">Uncharacterized protein</fullName>
    </submittedName>
</protein>
<reference evidence="1 2" key="1">
    <citation type="journal article" date="2018" name="Sci. Rep.">
        <title>Comparative analysis of the Pocillopora damicornis genome highlights role of immune system in coral evolution.</title>
        <authorList>
            <person name="Cunning R."/>
            <person name="Bay R.A."/>
            <person name="Gillette P."/>
            <person name="Baker A.C."/>
            <person name="Traylor-Knowles N."/>
        </authorList>
    </citation>
    <scope>NUCLEOTIDE SEQUENCE [LARGE SCALE GENOMIC DNA]</scope>
    <source>
        <strain evidence="1">RSMAS</strain>
        <tissue evidence="1">Whole animal</tissue>
    </source>
</reference>
<organism evidence="1 2">
    <name type="scientific">Pocillopora damicornis</name>
    <name type="common">Cauliflower coral</name>
    <name type="synonym">Millepora damicornis</name>
    <dbReference type="NCBI Taxonomy" id="46731"/>
    <lineage>
        <taxon>Eukaryota</taxon>
        <taxon>Metazoa</taxon>
        <taxon>Cnidaria</taxon>
        <taxon>Anthozoa</taxon>
        <taxon>Hexacorallia</taxon>
        <taxon>Scleractinia</taxon>
        <taxon>Astrocoeniina</taxon>
        <taxon>Pocilloporidae</taxon>
        <taxon>Pocillopora</taxon>
    </lineage>
</organism>
<evidence type="ECO:0000313" key="2">
    <source>
        <dbReference type="Proteomes" id="UP000275408"/>
    </source>
</evidence>
<comment type="caution">
    <text evidence="1">The sequence shown here is derived from an EMBL/GenBank/DDBJ whole genome shotgun (WGS) entry which is preliminary data.</text>
</comment>